<dbReference type="InterPro" id="IPR011011">
    <property type="entry name" value="Znf_FYVE_PHD"/>
</dbReference>
<name>A0A1A9ZB56_GLOPL</name>
<keyword evidence="6" id="KW-1185">Reference proteome</keyword>
<evidence type="ECO:0000256" key="2">
    <source>
        <dbReference type="ARBA" id="ARBA00022771"/>
    </source>
</evidence>
<keyword evidence="1" id="KW-0479">Metal-binding</keyword>
<evidence type="ECO:0000256" key="1">
    <source>
        <dbReference type="ARBA" id="ARBA00022723"/>
    </source>
</evidence>
<dbReference type="SUPFAM" id="SSF57903">
    <property type="entry name" value="FYVE/PHD zinc finger"/>
    <property type="match status" value="1"/>
</dbReference>
<sequence>MTTDRQENFCNLCKQTSCIEGDDVILFGIWLTKRDLTVHYYCLLLSTCLAQRGTSDAAGLLGFLLRDIRREIAAAAERICIYCSKSSASIYCRSCKVCFHLICGNANQCISHFTGDFHSYCDSCFPLDDVQKELSISRPLSKQTRCYICTKYMFAYHPKNWLYAPCCKNGFVHNLCMQKYALNAGYYLRCLWCRSVEFRNAVKLQGIFVPDREASWETEPNAYEDLCLRHTRCDMENCNCPRGRDYIQKPKWSLILCDLCGSFGAHNPACIPGFEDSKKKLNKFTCETCFEATREVHNVDRRGSQEIFRERLDFPKSISSTVWASASFNQQLNRDRGNNLYVGERGDCQGLEETLYFPESTSSTVSASTSSDQLLDPIDNEIIERNLNEFPTDEDFVKLEMYEFSKSLCCLDKVTVKVRPCDPRFAGKTVEDIKRSSNLITAEDVSERLGDLKRMQVQLTKENAASSFVVGQMVLIGSRSGSCEVMFVGSRGDCAKKLVIQTDKLQGTCDNTVAGNCCVSPTNTREVIKNLNGTKVQEFLEDGAAETPRNLFLCLGNLGASIIGGICFRPLNCAFLLDVFAVAFSFSSFSSSHSSSDDNITSPLVFELALPITDESNPVPHRDPGSHRYHQDKECTPALNACMGL</sequence>
<dbReference type="EnsemblMetazoa" id="GPAI009259-RA">
    <property type="protein sequence ID" value="GPAI009259-PA"/>
    <property type="gene ID" value="GPAI009259"/>
</dbReference>
<keyword evidence="2" id="KW-0863">Zinc-finger</keyword>
<dbReference type="GO" id="GO:0008270">
    <property type="term" value="F:zinc ion binding"/>
    <property type="evidence" value="ECO:0007669"/>
    <property type="project" value="UniProtKB-KW"/>
</dbReference>
<dbReference type="VEuPathDB" id="VectorBase:GPAI009259"/>
<reference evidence="6" key="1">
    <citation type="submission" date="2014-03" db="EMBL/GenBank/DDBJ databases">
        <authorList>
            <person name="Aksoy S."/>
            <person name="Warren W."/>
            <person name="Wilson R.K."/>
        </authorList>
    </citation>
    <scope>NUCLEOTIDE SEQUENCE [LARGE SCALE GENOMIC DNA]</scope>
    <source>
        <strain evidence="6">IAEA</strain>
    </source>
</reference>
<dbReference type="Pfam" id="PF26054">
    <property type="entry name" value="PHD_G2E3"/>
    <property type="match status" value="1"/>
</dbReference>
<evidence type="ECO:0000256" key="3">
    <source>
        <dbReference type="ARBA" id="ARBA00022833"/>
    </source>
</evidence>
<dbReference type="InterPro" id="IPR051188">
    <property type="entry name" value="PHD-type_Zinc_Finger"/>
</dbReference>
<dbReference type="GO" id="GO:0005634">
    <property type="term" value="C:nucleus"/>
    <property type="evidence" value="ECO:0007669"/>
    <property type="project" value="TreeGrafter"/>
</dbReference>
<accession>A0A1A9ZB56</accession>
<evidence type="ECO:0000259" key="4">
    <source>
        <dbReference type="PROSITE" id="PS51805"/>
    </source>
</evidence>
<feature type="domain" description="PHD-type" evidence="4">
    <location>
        <begin position="7"/>
        <end position="125"/>
    </location>
</feature>
<dbReference type="Gene3D" id="3.30.40.10">
    <property type="entry name" value="Zinc/RING finger domain, C3HC4 (zinc finger)"/>
    <property type="match status" value="2"/>
</dbReference>
<organism evidence="5 6">
    <name type="scientific">Glossina pallidipes</name>
    <name type="common">Tsetse fly</name>
    <dbReference type="NCBI Taxonomy" id="7398"/>
    <lineage>
        <taxon>Eukaryota</taxon>
        <taxon>Metazoa</taxon>
        <taxon>Ecdysozoa</taxon>
        <taxon>Arthropoda</taxon>
        <taxon>Hexapoda</taxon>
        <taxon>Insecta</taxon>
        <taxon>Pterygota</taxon>
        <taxon>Neoptera</taxon>
        <taxon>Endopterygota</taxon>
        <taxon>Diptera</taxon>
        <taxon>Brachycera</taxon>
        <taxon>Muscomorpha</taxon>
        <taxon>Hippoboscoidea</taxon>
        <taxon>Glossinidae</taxon>
        <taxon>Glossina</taxon>
    </lineage>
</organism>
<protein>
    <recommendedName>
        <fullName evidence="4">PHD-type domain-containing protein</fullName>
    </recommendedName>
</protein>
<dbReference type="InterPro" id="IPR034732">
    <property type="entry name" value="EPHD"/>
</dbReference>
<dbReference type="InterPro" id="IPR059102">
    <property type="entry name" value="PHD_PHF7/G2E3-like"/>
</dbReference>
<keyword evidence="3" id="KW-0862">Zinc</keyword>
<dbReference type="Proteomes" id="UP000092445">
    <property type="component" value="Unassembled WGS sequence"/>
</dbReference>
<evidence type="ECO:0000313" key="5">
    <source>
        <dbReference type="EnsemblMetazoa" id="GPAI009259-PA"/>
    </source>
</evidence>
<dbReference type="PROSITE" id="PS51805">
    <property type="entry name" value="EPHD"/>
    <property type="match status" value="1"/>
</dbReference>
<dbReference type="Pfam" id="PF13771">
    <property type="entry name" value="zf-HC5HC2H"/>
    <property type="match status" value="1"/>
</dbReference>
<dbReference type="PANTHER" id="PTHR12420">
    <property type="entry name" value="PHD FINGER PROTEIN"/>
    <property type="match status" value="1"/>
</dbReference>
<evidence type="ECO:0000313" key="6">
    <source>
        <dbReference type="Proteomes" id="UP000092445"/>
    </source>
</evidence>
<proteinExistence type="predicted"/>
<reference evidence="5" key="2">
    <citation type="submission" date="2020-05" db="UniProtKB">
        <authorList>
            <consortium name="EnsemblMetazoa"/>
        </authorList>
    </citation>
    <scope>IDENTIFICATION</scope>
    <source>
        <strain evidence="5">IAEA</strain>
    </source>
</reference>
<dbReference type="AlphaFoldDB" id="A0A1A9ZB56"/>
<dbReference type="PANTHER" id="PTHR12420:SF42">
    <property type="entry name" value="G2_M PHASE-SPECIFIC E3 UBIQUITIN-PROTEIN LIGASE"/>
    <property type="match status" value="1"/>
</dbReference>
<dbReference type="STRING" id="7398.A0A1A9ZB56"/>
<dbReference type="InterPro" id="IPR013083">
    <property type="entry name" value="Znf_RING/FYVE/PHD"/>
</dbReference>